<evidence type="ECO:0000313" key="3">
    <source>
        <dbReference type="Proteomes" id="UP000507470"/>
    </source>
</evidence>
<dbReference type="Gene3D" id="2.170.270.10">
    <property type="entry name" value="SET domain"/>
    <property type="match status" value="1"/>
</dbReference>
<dbReference type="PANTHER" id="PTHR46167">
    <property type="entry name" value="N-LYSINE METHYLTRANSFERASE KMT5A"/>
    <property type="match status" value="1"/>
</dbReference>
<dbReference type="EMBL" id="CACVKT020008934">
    <property type="protein sequence ID" value="CAC5418618.1"/>
    <property type="molecule type" value="Genomic_DNA"/>
</dbReference>
<gene>
    <name evidence="2" type="ORF">MCOR_51042</name>
</gene>
<dbReference type="GO" id="GO:0005700">
    <property type="term" value="C:polytene chromosome"/>
    <property type="evidence" value="ECO:0007669"/>
    <property type="project" value="TreeGrafter"/>
</dbReference>
<organism evidence="2 3">
    <name type="scientific">Mytilus coruscus</name>
    <name type="common">Sea mussel</name>
    <dbReference type="NCBI Taxonomy" id="42192"/>
    <lineage>
        <taxon>Eukaryota</taxon>
        <taxon>Metazoa</taxon>
        <taxon>Spiralia</taxon>
        <taxon>Lophotrochozoa</taxon>
        <taxon>Mollusca</taxon>
        <taxon>Bivalvia</taxon>
        <taxon>Autobranchia</taxon>
        <taxon>Pteriomorphia</taxon>
        <taxon>Mytilida</taxon>
        <taxon>Mytiloidea</taxon>
        <taxon>Mytilidae</taxon>
        <taxon>Mytilinae</taxon>
        <taxon>Mytilus</taxon>
    </lineage>
</organism>
<proteinExistence type="predicted"/>
<reference evidence="2 3" key="1">
    <citation type="submission" date="2020-06" db="EMBL/GenBank/DDBJ databases">
        <authorList>
            <person name="Li R."/>
            <person name="Bekaert M."/>
        </authorList>
    </citation>
    <scope>NUCLEOTIDE SEQUENCE [LARGE SCALE GENOMIC DNA]</scope>
    <source>
        <strain evidence="3">wild</strain>
    </source>
</reference>
<dbReference type="InterPro" id="IPR001214">
    <property type="entry name" value="SET_dom"/>
</dbReference>
<evidence type="ECO:0000313" key="2">
    <source>
        <dbReference type="EMBL" id="CAC5418618.1"/>
    </source>
</evidence>
<dbReference type="GO" id="GO:0043516">
    <property type="term" value="P:regulation of DNA damage response, signal transduction by p53 class mediator"/>
    <property type="evidence" value="ECO:0007669"/>
    <property type="project" value="TreeGrafter"/>
</dbReference>
<dbReference type="GO" id="GO:0042799">
    <property type="term" value="F:histone H4K20 methyltransferase activity"/>
    <property type="evidence" value="ECO:0007669"/>
    <property type="project" value="TreeGrafter"/>
</dbReference>
<name>A0A6J8EE71_MYTCO</name>
<dbReference type="GO" id="GO:0006357">
    <property type="term" value="P:regulation of transcription by RNA polymerase II"/>
    <property type="evidence" value="ECO:0007669"/>
    <property type="project" value="TreeGrafter"/>
</dbReference>
<dbReference type="InterPro" id="IPR051760">
    <property type="entry name" value="KMT5A"/>
</dbReference>
<dbReference type="PANTHER" id="PTHR46167:SF1">
    <property type="entry name" value="N-LYSINE METHYLTRANSFERASE KMT5A"/>
    <property type="match status" value="1"/>
</dbReference>
<feature type="domain" description="SET" evidence="1">
    <location>
        <begin position="288"/>
        <end position="338"/>
    </location>
</feature>
<dbReference type="InterPro" id="IPR046341">
    <property type="entry name" value="SET_dom_sf"/>
</dbReference>
<keyword evidence="3" id="KW-1185">Reference proteome</keyword>
<dbReference type="SUPFAM" id="SSF82199">
    <property type="entry name" value="SET domain"/>
    <property type="match status" value="1"/>
</dbReference>
<protein>
    <recommendedName>
        <fullName evidence="1">SET domain-containing protein</fullName>
    </recommendedName>
</protein>
<accession>A0A6J8EE71</accession>
<sequence>MNWKSVTENKTVKRMTTVAVPCLRKSNASGKRSIQNKPEAEMSQADWLRDVQQLIKPDCSLHCKLYWPRNVDNTNIPVYVWQKSMIKYYQLNDLETGCLNLRQDGTTIFNLGPECHTSKKNDLLTVPEEVIGKKLKEYAINHLNEKLLRESLKTNHKKEKVTRDNLKCRRQDRRVGKKAEMLQTMLSLFNQGLCNDSDTSFGPITDSAKSVGENILGRYVQAPLLLLKVSFVYNLNDCSYGIILKFVDLRRLSRRVLKIEDFINSKTDREGFLVRVIDDIKGSMHLMTTNPKSLGRLVNDDENDSNSIVKRIIVDGLPHLCVFATKTISEGEEVTFTYFQGEYDQFPRRVKEGNTDEIRPVISLGFIQEGNTEEERQVKGNTEEEKTVVSNFYLLEQNDY</sequence>
<dbReference type="OrthoDB" id="6158301at2759"/>
<dbReference type="Pfam" id="PF00856">
    <property type="entry name" value="SET"/>
    <property type="match status" value="1"/>
</dbReference>
<dbReference type="GO" id="GO:0005634">
    <property type="term" value="C:nucleus"/>
    <property type="evidence" value="ECO:0007669"/>
    <property type="project" value="TreeGrafter"/>
</dbReference>
<dbReference type="Proteomes" id="UP000507470">
    <property type="component" value="Unassembled WGS sequence"/>
</dbReference>
<evidence type="ECO:0000259" key="1">
    <source>
        <dbReference type="Pfam" id="PF00856"/>
    </source>
</evidence>
<dbReference type="AlphaFoldDB" id="A0A6J8EE71"/>